<keyword evidence="1" id="KW-0805">Transcription regulation</keyword>
<dbReference type="GO" id="GO:0003700">
    <property type="term" value="F:DNA-binding transcription factor activity"/>
    <property type="evidence" value="ECO:0007669"/>
    <property type="project" value="InterPro"/>
</dbReference>
<dbReference type="KEGG" id="rci:RCIX1274"/>
<dbReference type="SMART" id="SM00418">
    <property type="entry name" value="HTH_ARSR"/>
    <property type="match status" value="1"/>
</dbReference>
<dbReference type="InterPro" id="IPR036388">
    <property type="entry name" value="WH-like_DNA-bd_sf"/>
</dbReference>
<keyword evidence="4" id="KW-0472">Membrane</keyword>
<dbReference type="CDD" id="cd00090">
    <property type="entry name" value="HTH_ARSR"/>
    <property type="match status" value="1"/>
</dbReference>
<sequence>MMPEDDKMLIVPLGEESKIITQTIANDTARKILELLAESPMSTSNIAKKLDIPLTTAQYNIEKLMEAGLVVIEKTKYSEKGREVKLYAPAKRMIVLVPKTATSQSLIDALKKYFVLLPIALIASLFVEAAMLLQNGASFLPGNKLQADGAGESTDPLMMATMNNSYNNAGNAAQAPASAPMPPLPETTTVASDMVREPTVFFAAADNTTAGIEKAAGDAASRAADSWTGLPVAPPADTGAAQSLIPYDLLNHWGLWFLTGCLLIIGVMIVYDLYNRGKSGKK</sequence>
<reference evidence="6 7" key="1">
    <citation type="journal article" date="2006" name="Science">
        <title>Genome of rice cluster I archaea -- the key methane producers in the rice rhizosphere.</title>
        <authorList>
            <person name="Erkel C."/>
            <person name="Kube M."/>
            <person name="Reinhardt R."/>
            <person name="Liesack W."/>
        </authorList>
    </citation>
    <scope>NUCLEOTIDE SEQUENCE [LARGE SCALE GENOMIC DNA]</scope>
    <source>
        <strain evidence="7">DSM 22066 / NBRC 105507 / MRE50</strain>
    </source>
</reference>
<name>Q0W4X1_METAR</name>
<gene>
    <name evidence="6" type="ORF">RCIX1274</name>
</gene>
<dbReference type="Pfam" id="PF12840">
    <property type="entry name" value="HTH_20"/>
    <property type="match status" value="1"/>
</dbReference>
<dbReference type="SUPFAM" id="SSF46785">
    <property type="entry name" value="Winged helix' DNA-binding domain"/>
    <property type="match status" value="1"/>
</dbReference>
<keyword evidence="7" id="KW-1185">Reference proteome</keyword>
<keyword evidence="4" id="KW-1133">Transmembrane helix</keyword>
<dbReference type="PANTHER" id="PTHR43132:SF2">
    <property type="entry name" value="ARSENICAL RESISTANCE OPERON REPRESSOR ARSR-RELATED"/>
    <property type="match status" value="1"/>
</dbReference>
<evidence type="ECO:0000256" key="4">
    <source>
        <dbReference type="SAM" id="Phobius"/>
    </source>
</evidence>
<dbReference type="InterPro" id="IPR036390">
    <property type="entry name" value="WH_DNA-bd_sf"/>
</dbReference>
<proteinExistence type="predicted"/>
<dbReference type="STRING" id="351160.RCIX1274"/>
<evidence type="ECO:0000256" key="2">
    <source>
        <dbReference type="ARBA" id="ARBA00023125"/>
    </source>
</evidence>
<feature type="transmembrane region" description="Helical" evidence="4">
    <location>
        <begin position="113"/>
        <end position="133"/>
    </location>
</feature>
<dbReference type="PANTHER" id="PTHR43132">
    <property type="entry name" value="ARSENICAL RESISTANCE OPERON REPRESSOR ARSR-RELATED"/>
    <property type="match status" value="1"/>
</dbReference>
<keyword evidence="3" id="KW-0804">Transcription</keyword>
<evidence type="ECO:0000256" key="3">
    <source>
        <dbReference type="ARBA" id="ARBA00023163"/>
    </source>
</evidence>
<dbReference type="eggNOG" id="arCOG01686">
    <property type="taxonomic scope" value="Archaea"/>
</dbReference>
<keyword evidence="2" id="KW-0238">DNA-binding</keyword>
<evidence type="ECO:0000313" key="7">
    <source>
        <dbReference type="Proteomes" id="UP000000663"/>
    </source>
</evidence>
<dbReference type="Proteomes" id="UP000000663">
    <property type="component" value="Chromosome"/>
</dbReference>
<dbReference type="InterPro" id="IPR011991">
    <property type="entry name" value="ArsR-like_HTH"/>
</dbReference>
<dbReference type="GO" id="GO:0003677">
    <property type="term" value="F:DNA binding"/>
    <property type="evidence" value="ECO:0007669"/>
    <property type="project" value="UniProtKB-KW"/>
</dbReference>
<accession>Q0W4X1</accession>
<protein>
    <submittedName>
        <fullName evidence="6">Transcription regulator (ArsR family)</fullName>
    </submittedName>
</protein>
<evidence type="ECO:0000259" key="5">
    <source>
        <dbReference type="SMART" id="SM00418"/>
    </source>
</evidence>
<dbReference type="InterPro" id="IPR001845">
    <property type="entry name" value="HTH_ArsR_DNA-bd_dom"/>
</dbReference>
<dbReference type="AlphaFoldDB" id="Q0W4X1"/>
<dbReference type="EMBL" id="AM114193">
    <property type="protein sequence ID" value="CAJ36572.1"/>
    <property type="molecule type" value="Genomic_DNA"/>
</dbReference>
<organism evidence="6 7">
    <name type="scientific">Methanocella arvoryzae (strain DSM 22066 / NBRC 105507 / MRE50)</name>
    <dbReference type="NCBI Taxonomy" id="351160"/>
    <lineage>
        <taxon>Archaea</taxon>
        <taxon>Methanobacteriati</taxon>
        <taxon>Methanobacteriota</taxon>
        <taxon>Stenosarchaea group</taxon>
        <taxon>Methanomicrobia</taxon>
        <taxon>Methanocellales</taxon>
        <taxon>Methanocellaceae</taxon>
        <taxon>Methanocella</taxon>
    </lineage>
</organism>
<evidence type="ECO:0000313" key="6">
    <source>
        <dbReference type="EMBL" id="CAJ36572.1"/>
    </source>
</evidence>
<feature type="domain" description="HTH arsR-type" evidence="5">
    <location>
        <begin position="19"/>
        <end position="98"/>
    </location>
</feature>
<dbReference type="InterPro" id="IPR051011">
    <property type="entry name" value="Metal_resp_trans_reg"/>
</dbReference>
<feature type="transmembrane region" description="Helical" evidence="4">
    <location>
        <begin position="253"/>
        <end position="274"/>
    </location>
</feature>
<keyword evidence="4" id="KW-0812">Transmembrane</keyword>
<dbReference type="Gene3D" id="1.10.10.10">
    <property type="entry name" value="Winged helix-like DNA-binding domain superfamily/Winged helix DNA-binding domain"/>
    <property type="match status" value="1"/>
</dbReference>
<evidence type="ECO:0000256" key="1">
    <source>
        <dbReference type="ARBA" id="ARBA00023015"/>
    </source>
</evidence>